<name>A0A7S4QFV5_9STRA</name>
<evidence type="ECO:0000313" key="3">
    <source>
        <dbReference type="EMBL" id="CAE4582356.1"/>
    </source>
</evidence>
<accession>A0A7S4QFV5</accession>
<dbReference type="Gene3D" id="1.10.472.10">
    <property type="entry name" value="Cyclin-like"/>
    <property type="match status" value="2"/>
</dbReference>
<dbReference type="Pfam" id="PF00134">
    <property type="entry name" value="Cyclin_N"/>
    <property type="match status" value="1"/>
</dbReference>
<keyword evidence="1" id="KW-0195">Cyclin</keyword>
<sequence length="361" mass="40538">MAVSITAASTENGHTVSSKKELSEMSIAIERLHVMLHQEYTIYSNFTNYLTKEDTSCVTPGISFTERSMDIDRVLRQKTCEWIFDVVDFFGYSREAAMLAAYYLDRFASLSFTKGMPLSRRSFQLASIASLLIATKIDGGSPTTDKGYKKLTISTLVGLGRGQHSFEEIQQMEIKILRVLWWKVNPPTMAQFISHLMLLFPSQKNIGTSSQRTDLIVFEMAKYLSELAVCVSELAIEHKPSEIAFASLIIAIDSANTSSIPQDFLTAFKVDAANILNIHADSKEIHEISAIFKMICPKIAEQNTYLPQATQRDVRPHHHCIQNTYLPQATQRDVRPHHHCIQITDNASGNRQISPTCISGE</sequence>
<proteinExistence type="inferred from homology"/>
<dbReference type="SUPFAM" id="SSF47954">
    <property type="entry name" value="Cyclin-like"/>
    <property type="match status" value="1"/>
</dbReference>
<feature type="domain" description="Cyclin-like" evidence="2">
    <location>
        <begin position="81"/>
        <end position="178"/>
    </location>
</feature>
<comment type="similarity">
    <text evidence="1">Belongs to the cyclin family.</text>
</comment>
<protein>
    <recommendedName>
        <fullName evidence="2">Cyclin-like domain-containing protein</fullName>
    </recommendedName>
</protein>
<gene>
    <name evidence="3" type="ORF">DBRI00130_LOCUS2202</name>
</gene>
<organism evidence="3">
    <name type="scientific">Ditylum brightwellii</name>
    <dbReference type="NCBI Taxonomy" id="49249"/>
    <lineage>
        <taxon>Eukaryota</taxon>
        <taxon>Sar</taxon>
        <taxon>Stramenopiles</taxon>
        <taxon>Ochrophyta</taxon>
        <taxon>Bacillariophyta</taxon>
        <taxon>Mediophyceae</taxon>
        <taxon>Lithodesmiophycidae</taxon>
        <taxon>Lithodesmiales</taxon>
        <taxon>Lithodesmiaceae</taxon>
        <taxon>Ditylum</taxon>
    </lineage>
</organism>
<dbReference type="InterPro" id="IPR006671">
    <property type="entry name" value="Cyclin_N"/>
</dbReference>
<dbReference type="InterPro" id="IPR036915">
    <property type="entry name" value="Cyclin-like_sf"/>
</dbReference>
<dbReference type="SMART" id="SM00385">
    <property type="entry name" value="CYCLIN"/>
    <property type="match status" value="1"/>
</dbReference>
<dbReference type="PANTHER" id="PTHR10177">
    <property type="entry name" value="CYCLINS"/>
    <property type="match status" value="1"/>
</dbReference>
<dbReference type="InterPro" id="IPR013763">
    <property type="entry name" value="Cyclin-like_dom"/>
</dbReference>
<evidence type="ECO:0000256" key="1">
    <source>
        <dbReference type="RuleBase" id="RU000383"/>
    </source>
</evidence>
<dbReference type="EMBL" id="HBNS01002739">
    <property type="protein sequence ID" value="CAE4582356.1"/>
    <property type="molecule type" value="Transcribed_RNA"/>
</dbReference>
<dbReference type="InterPro" id="IPR039361">
    <property type="entry name" value="Cyclin"/>
</dbReference>
<evidence type="ECO:0000259" key="2">
    <source>
        <dbReference type="SMART" id="SM00385"/>
    </source>
</evidence>
<dbReference type="AlphaFoldDB" id="A0A7S4QFV5"/>
<reference evidence="3" key="1">
    <citation type="submission" date="2021-01" db="EMBL/GenBank/DDBJ databases">
        <authorList>
            <person name="Corre E."/>
            <person name="Pelletier E."/>
            <person name="Niang G."/>
            <person name="Scheremetjew M."/>
            <person name="Finn R."/>
            <person name="Kale V."/>
            <person name="Holt S."/>
            <person name="Cochrane G."/>
            <person name="Meng A."/>
            <person name="Brown T."/>
            <person name="Cohen L."/>
        </authorList>
    </citation>
    <scope>NUCLEOTIDE SEQUENCE</scope>
    <source>
        <strain evidence="3">GSO104</strain>
    </source>
</reference>